<sequence>MSDGAAHMTRFAHELAAERPDWTAIPEILQRAWQWMEDRGFGEDAPAGYCLTPYDGEDGVMGPVFAPNLTLEGWFDTSHPAHAALLPVAEASGDGGILALWDAGGVEDPSGGTLRAVVLSDGSGFTVADSARDLVRLLAVGYDELQEFTLGLEREDDEAREAVADFRAWVEDVTGERVPDELPEVDADPFPAWLSQQLGEPSAG</sequence>
<dbReference type="Proteomes" id="UP000196581">
    <property type="component" value="Unassembled WGS sequence"/>
</dbReference>
<organism evidence="2 3">
    <name type="scientific">Brevibacterium yomogidense</name>
    <dbReference type="NCBI Taxonomy" id="946573"/>
    <lineage>
        <taxon>Bacteria</taxon>
        <taxon>Bacillati</taxon>
        <taxon>Actinomycetota</taxon>
        <taxon>Actinomycetes</taxon>
        <taxon>Micrococcales</taxon>
        <taxon>Brevibacteriaceae</taxon>
        <taxon>Brevibacterium</taxon>
    </lineage>
</organism>
<dbReference type="EMBL" id="FWFF01000005">
    <property type="protein sequence ID" value="SLM95451.1"/>
    <property type="molecule type" value="Genomic_DNA"/>
</dbReference>
<accession>A0A1X6X880</accession>
<name>A0A1X6X880_9MICO</name>
<proteinExistence type="predicted"/>
<evidence type="ECO:0000313" key="2">
    <source>
        <dbReference type="EMBL" id="SLM95451.1"/>
    </source>
</evidence>
<feature type="compositionally biased region" description="Polar residues" evidence="1">
    <location>
        <begin position="194"/>
        <end position="204"/>
    </location>
</feature>
<feature type="region of interest" description="Disordered" evidence="1">
    <location>
        <begin position="177"/>
        <end position="204"/>
    </location>
</feature>
<evidence type="ECO:0000313" key="3">
    <source>
        <dbReference type="Proteomes" id="UP000196581"/>
    </source>
</evidence>
<keyword evidence="3" id="KW-1185">Reference proteome</keyword>
<reference evidence="3" key="1">
    <citation type="submission" date="2017-02" db="EMBL/GenBank/DDBJ databases">
        <authorList>
            <person name="Dridi B."/>
        </authorList>
    </citation>
    <scope>NUCLEOTIDE SEQUENCE [LARGE SCALE GENOMIC DNA]</scope>
    <source>
        <strain evidence="3">B Co 03.10</strain>
    </source>
</reference>
<gene>
    <name evidence="2" type="ORF">FM105_04810</name>
</gene>
<dbReference type="AlphaFoldDB" id="A0A1X6X880"/>
<protein>
    <submittedName>
        <fullName evidence="2">Uncharacterized protein</fullName>
    </submittedName>
</protein>
<evidence type="ECO:0000256" key="1">
    <source>
        <dbReference type="SAM" id="MobiDB-lite"/>
    </source>
</evidence>